<name>G8YSY6_PICSO</name>
<reference evidence="2 3" key="1">
    <citation type="journal article" date="2012" name="G3 (Bethesda)">
        <title>Pichia sorbitophila, an interspecies yeast hybrid reveals early steps of genome resolution following polyploidization.</title>
        <authorList>
            <person name="Leh Louis V."/>
            <person name="Despons L."/>
            <person name="Friedrich A."/>
            <person name="Martin T."/>
            <person name="Durrens P."/>
            <person name="Casaregola S."/>
            <person name="Neuveglise C."/>
            <person name="Fairhead C."/>
            <person name="Marck C."/>
            <person name="Cruz J.A."/>
            <person name="Straub M.L."/>
            <person name="Kugler V."/>
            <person name="Sacerdot C."/>
            <person name="Uzunov Z."/>
            <person name="Thierry A."/>
            <person name="Weiss S."/>
            <person name="Bleykasten C."/>
            <person name="De Montigny J."/>
            <person name="Jacques N."/>
            <person name="Jung P."/>
            <person name="Lemaire M."/>
            <person name="Mallet S."/>
            <person name="Morel G."/>
            <person name="Richard G.F."/>
            <person name="Sarkar A."/>
            <person name="Savel G."/>
            <person name="Schacherer J."/>
            <person name="Seret M.L."/>
            <person name="Talla E."/>
            <person name="Samson G."/>
            <person name="Jubin C."/>
            <person name="Poulain J."/>
            <person name="Vacherie B."/>
            <person name="Barbe V."/>
            <person name="Pelletier E."/>
            <person name="Sherman D.J."/>
            <person name="Westhof E."/>
            <person name="Weissenbach J."/>
            <person name="Baret P.V."/>
            <person name="Wincker P."/>
            <person name="Gaillardin C."/>
            <person name="Dujon B."/>
            <person name="Souciet J.L."/>
        </authorList>
    </citation>
    <scope>NUCLEOTIDE SEQUENCE [LARGE SCALE GENOMIC DNA]</scope>
    <source>
        <strain evidence="3">ATCC MYA-4447 / BCRC 22081 / CBS 7064 / NBRC 10061 / NRRL Y-12695</strain>
    </source>
</reference>
<dbReference type="AlphaFoldDB" id="G8YSY6"/>
<accession>G8YSY6</accession>
<gene>
    <name evidence="2" type="primary">Piso0_000048</name>
    <name evidence="2" type="ORF">GNLVRS01_PISO0B01057g</name>
</gene>
<dbReference type="InterPro" id="IPR036397">
    <property type="entry name" value="RNaseH_sf"/>
</dbReference>
<dbReference type="STRING" id="559304.G8YSY6"/>
<feature type="domain" description="Tc1-like transposase DDE" evidence="1">
    <location>
        <begin position="3"/>
        <end position="54"/>
    </location>
</feature>
<sequence>MKYLIVDNARIHKHEDISTLASNNGLRLVYLPPYSPALNAIEEFWSVCKSKVKTMELTVRSKLTPQVKEACSQISIESFQGFCKHGSENFKLCLESRVI</sequence>
<proteinExistence type="predicted"/>
<dbReference type="EMBL" id="FO082058">
    <property type="protein sequence ID" value="CCE73037.1"/>
    <property type="molecule type" value="Genomic_DNA"/>
</dbReference>
<evidence type="ECO:0000313" key="2">
    <source>
        <dbReference type="EMBL" id="CCE73037.1"/>
    </source>
</evidence>
<dbReference type="eggNOG" id="ENOG502S8Y2">
    <property type="taxonomic scope" value="Eukaryota"/>
</dbReference>
<dbReference type="Pfam" id="PF13358">
    <property type="entry name" value="DDE_3"/>
    <property type="match status" value="1"/>
</dbReference>
<keyword evidence="3" id="KW-1185">Reference proteome</keyword>
<dbReference type="InterPro" id="IPR038717">
    <property type="entry name" value="Tc1-like_DDE_dom"/>
</dbReference>
<dbReference type="GO" id="GO:0003676">
    <property type="term" value="F:nucleic acid binding"/>
    <property type="evidence" value="ECO:0007669"/>
    <property type="project" value="InterPro"/>
</dbReference>
<dbReference type="PANTHER" id="PTHR46564">
    <property type="entry name" value="TRANSPOSASE"/>
    <property type="match status" value="1"/>
</dbReference>
<dbReference type="InParanoid" id="G8YSY6"/>
<organism evidence="2 3">
    <name type="scientific">Pichia sorbitophila (strain ATCC MYA-4447 / BCRC 22081 / CBS 7064 / NBRC 10061 / NRRL Y-12695)</name>
    <name type="common">Hybrid yeast</name>
    <dbReference type="NCBI Taxonomy" id="559304"/>
    <lineage>
        <taxon>Eukaryota</taxon>
        <taxon>Fungi</taxon>
        <taxon>Dikarya</taxon>
        <taxon>Ascomycota</taxon>
        <taxon>Saccharomycotina</taxon>
        <taxon>Pichiomycetes</taxon>
        <taxon>Debaryomycetaceae</taxon>
        <taxon>Millerozyma</taxon>
    </lineage>
</organism>
<dbReference type="HOGENOM" id="CLU_175252_0_0_1"/>
<dbReference type="Proteomes" id="UP000005222">
    <property type="component" value="Chromosome B"/>
</dbReference>
<evidence type="ECO:0000259" key="1">
    <source>
        <dbReference type="Pfam" id="PF13358"/>
    </source>
</evidence>
<dbReference type="PANTHER" id="PTHR46564:SF1">
    <property type="entry name" value="TRANSPOSASE"/>
    <property type="match status" value="1"/>
</dbReference>
<dbReference type="Gene3D" id="3.30.420.10">
    <property type="entry name" value="Ribonuclease H-like superfamily/Ribonuclease H"/>
    <property type="match status" value="1"/>
</dbReference>
<dbReference type="OMA" id="ARIHKHE"/>
<dbReference type="OrthoDB" id="4022870at2759"/>
<protein>
    <submittedName>
        <fullName evidence="2">Piso0_000048 protein</fullName>
    </submittedName>
</protein>
<evidence type="ECO:0000313" key="3">
    <source>
        <dbReference type="Proteomes" id="UP000005222"/>
    </source>
</evidence>